<reference evidence="1" key="1">
    <citation type="journal article" date="2015" name="Nature">
        <title>Complex archaea that bridge the gap between prokaryotes and eukaryotes.</title>
        <authorList>
            <person name="Spang A."/>
            <person name="Saw J.H."/>
            <person name="Jorgensen S.L."/>
            <person name="Zaremba-Niedzwiedzka K."/>
            <person name="Martijn J."/>
            <person name="Lind A.E."/>
            <person name="van Eijk R."/>
            <person name="Schleper C."/>
            <person name="Guy L."/>
            <person name="Ettema T.J."/>
        </authorList>
    </citation>
    <scope>NUCLEOTIDE SEQUENCE</scope>
</reference>
<dbReference type="EMBL" id="LAZR01000290">
    <property type="protein sequence ID" value="KKN76783.1"/>
    <property type="molecule type" value="Genomic_DNA"/>
</dbReference>
<sequence length="61" mass="6831">MNKDIEDALEALHSQLSTNRKELMAISAQYFAQDKDLTDSIEKIEAGIGDIIRDIERLVPG</sequence>
<dbReference type="AlphaFoldDB" id="A0A0F9WEV0"/>
<proteinExistence type="predicted"/>
<gene>
    <name evidence="1" type="ORF">LCGC14_0367540</name>
</gene>
<accession>A0A0F9WEV0</accession>
<protein>
    <submittedName>
        <fullName evidence="1">Uncharacterized protein</fullName>
    </submittedName>
</protein>
<organism evidence="1">
    <name type="scientific">marine sediment metagenome</name>
    <dbReference type="NCBI Taxonomy" id="412755"/>
    <lineage>
        <taxon>unclassified sequences</taxon>
        <taxon>metagenomes</taxon>
        <taxon>ecological metagenomes</taxon>
    </lineage>
</organism>
<evidence type="ECO:0000313" key="1">
    <source>
        <dbReference type="EMBL" id="KKN76783.1"/>
    </source>
</evidence>
<comment type="caution">
    <text evidence="1">The sequence shown here is derived from an EMBL/GenBank/DDBJ whole genome shotgun (WGS) entry which is preliminary data.</text>
</comment>
<name>A0A0F9WEV0_9ZZZZ</name>